<comment type="caution">
    <text evidence="2">The sequence shown here is derived from an EMBL/GenBank/DDBJ whole genome shotgun (WGS) entry which is preliminary data.</text>
</comment>
<protein>
    <recommendedName>
        <fullName evidence="4">DUF4386 family protein</fullName>
    </recommendedName>
</protein>
<proteinExistence type="predicted"/>
<dbReference type="EMBL" id="BAAARV010000046">
    <property type="protein sequence ID" value="GAA2358936.1"/>
    <property type="molecule type" value="Genomic_DNA"/>
</dbReference>
<evidence type="ECO:0008006" key="4">
    <source>
        <dbReference type="Google" id="ProtNLM"/>
    </source>
</evidence>
<evidence type="ECO:0000313" key="3">
    <source>
        <dbReference type="Proteomes" id="UP001501444"/>
    </source>
</evidence>
<feature type="transmembrane region" description="Helical" evidence="1">
    <location>
        <begin position="176"/>
        <end position="196"/>
    </location>
</feature>
<evidence type="ECO:0000313" key="2">
    <source>
        <dbReference type="EMBL" id="GAA2358936.1"/>
    </source>
</evidence>
<feature type="transmembrane region" description="Helical" evidence="1">
    <location>
        <begin position="95"/>
        <end position="113"/>
    </location>
</feature>
<organism evidence="2 3">
    <name type="scientific">Dactylosporangium salmoneum</name>
    <dbReference type="NCBI Taxonomy" id="53361"/>
    <lineage>
        <taxon>Bacteria</taxon>
        <taxon>Bacillati</taxon>
        <taxon>Actinomycetota</taxon>
        <taxon>Actinomycetes</taxon>
        <taxon>Micromonosporales</taxon>
        <taxon>Micromonosporaceae</taxon>
        <taxon>Dactylosporangium</taxon>
    </lineage>
</organism>
<sequence length="226" mass="22622">MLDAATHTTTTPRRATALAAALFTAPWGFVVANAAYALSTRDGGSDSDGAGALALAAAHPGLTRLSALAAMVGSLLIVPAVLGVKRLAGDRSRRLAGIAAALTAGGYICYFGIAMNTFVTLAMAGHGGSTAGFAAVLDDAQSDPSALWVFLLFVLGNLVGTVLLAVALFRSRTVATWVAVALGAWAPLHIAGLVAGTEWFEVAGAVSQAVALAAVGRALLNAPAQP</sequence>
<feature type="transmembrane region" description="Helical" evidence="1">
    <location>
        <begin position="146"/>
        <end position="169"/>
    </location>
</feature>
<name>A0ABN3GR79_9ACTN</name>
<keyword evidence="1" id="KW-0812">Transmembrane</keyword>
<keyword evidence="3" id="KW-1185">Reference proteome</keyword>
<gene>
    <name evidence="2" type="ORF">GCM10010170_053050</name>
</gene>
<dbReference type="RefSeq" id="WP_344615218.1">
    <property type="nucleotide sequence ID" value="NZ_BAAARV010000046.1"/>
</dbReference>
<keyword evidence="1" id="KW-1133">Transmembrane helix</keyword>
<feature type="transmembrane region" description="Helical" evidence="1">
    <location>
        <begin position="61"/>
        <end position="83"/>
    </location>
</feature>
<dbReference type="Proteomes" id="UP001501444">
    <property type="component" value="Unassembled WGS sequence"/>
</dbReference>
<accession>A0ABN3GR79</accession>
<evidence type="ECO:0000256" key="1">
    <source>
        <dbReference type="SAM" id="Phobius"/>
    </source>
</evidence>
<reference evidence="2 3" key="1">
    <citation type="journal article" date="2019" name="Int. J. Syst. Evol. Microbiol.">
        <title>The Global Catalogue of Microorganisms (GCM) 10K type strain sequencing project: providing services to taxonomists for standard genome sequencing and annotation.</title>
        <authorList>
            <consortium name="The Broad Institute Genomics Platform"/>
            <consortium name="The Broad Institute Genome Sequencing Center for Infectious Disease"/>
            <person name="Wu L."/>
            <person name="Ma J."/>
        </authorList>
    </citation>
    <scope>NUCLEOTIDE SEQUENCE [LARGE SCALE GENOMIC DNA]</scope>
    <source>
        <strain evidence="2 3">JCM 3272</strain>
    </source>
</reference>
<keyword evidence="1" id="KW-0472">Membrane</keyword>